<accession>A0A2T0PVL2</accession>
<name>A0A2T0PVL2_9ACTN</name>
<dbReference type="AlphaFoldDB" id="A0A2T0PVL2"/>
<evidence type="ECO:0000313" key="2">
    <source>
        <dbReference type="Proteomes" id="UP000237846"/>
    </source>
</evidence>
<evidence type="ECO:0008006" key="3">
    <source>
        <dbReference type="Google" id="ProtNLM"/>
    </source>
</evidence>
<dbReference type="Proteomes" id="UP000237846">
    <property type="component" value="Unassembled WGS sequence"/>
</dbReference>
<dbReference type="RefSeq" id="WP_106251761.1">
    <property type="nucleotide sequence ID" value="NZ_PVZC01000009.1"/>
</dbReference>
<sequence>MFAHPITVTVRRPGARDRYGDPLPGTEHTVEGCAVYPRTSTETAVTGTTVITGRTLLAPIGADIAPDDQVVLPDGSLWSVVGDTGPWSSPLTGWAPGLEAALERVQGV</sequence>
<protein>
    <recommendedName>
        <fullName evidence="3">Head-to-tail stopper</fullName>
    </recommendedName>
</protein>
<dbReference type="OrthoDB" id="3625190at2"/>
<gene>
    <name evidence="1" type="ORF">CLV72_109183</name>
</gene>
<evidence type="ECO:0000313" key="1">
    <source>
        <dbReference type="EMBL" id="PRX95574.1"/>
    </source>
</evidence>
<dbReference type="EMBL" id="PVZC01000009">
    <property type="protein sequence ID" value="PRX95574.1"/>
    <property type="molecule type" value="Genomic_DNA"/>
</dbReference>
<comment type="caution">
    <text evidence="1">The sequence shown here is derived from an EMBL/GenBank/DDBJ whole genome shotgun (WGS) entry which is preliminary data.</text>
</comment>
<organism evidence="1 2">
    <name type="scientific">Allonocardiopsis opalescens</name>
    <dbReference type="NCBI Taxonomy" id="1144618"/>
    <lineage>
        <taxon>Bacteria</taxon>
        <taxon>Bacillati</taxon>
        <taxon>Actinomycetota</taxon>
        <taxon>Actinomycetes</taxon>
        <taxon>Streptosporangiales</taxon>
        <taxon>Allonocardiopsis</taxon>
    </lineage>
</organism>
<proteinExistence type="predicted"/>
<reference evidence="1 2" key="1">
    <citation type="submission" date="2018-03" db="EMBL/GenBank/DDBJ databases">
        <title>Genomic Encyclopedia of Archaeal and Bacterial Type Strains, Phase II (KMG-II): from individual species to whole genera.</title>
        <authorList>
            <person name="Goeker M."/>
        </authorList>
    </citation>
    <scope>NUCLEOTIDE SEQUENCE [LARGE SCALE GENOMIC DNA]</scope>
    <source>
        <strain evidence="1 2">DSM 45601</strain>
    </source>
</reference>
<keyword evidence="2" id="KW-1185">Reference proteome</keyword>